<dbReference type="EMBL" id="KE356560">
    <property type="protein sequence ID" value="ERG90093.1"/>
    <property type="molecule type" value="Genomic_DNA"/>
</dbReference>
<dbReference type="AlphaFoldDB" id="U1N187"/>
<reference evidence="1 2" key="1">
    <citation type="journal article" date="2013" name="PLoS ONE">
        <title>Assembly-driven community genomics of a hypersaline microbial ecosystem.</title>
        <authorList>
            <person name="Podell S."/>
            <person name="Ugalde J.A."/>
            <person name="Narasingarao P."/>
            <person name="Banfield J.F."/>
            <person name="Heidelberg K.B."/>
            <person name="Allen E.E."/>
        </authorList>
    </citation>
    <scope>NUCLEOTIDE SEQUENCE [LARGE SCALE GENOMIC DNA]</scope>
    <source>
        <strain evidence="2">J07HQW1</strain>
    </source>
</reference>
<protein>
    <submittedName>
        <fullName evidence="1">Uncharacterized protein</fullName>
    </submittedName>
</protein>
<accession>U1N187</accession>
<sequence length="69" mass="7841">MLPKVTENRPYGRNFNKNVRLEKVLKQSPLIDSVETTHHRPAKPTVVSTTGSIFDIALYGLYVVTRTEI</sequence>
<name>U1N187_9EURY</name>
<dbReference type="HOGENOM" id="CLU_2765980_0_0_2"/>
<dbReference type="Proteomes" id="UP000030649">
    <property type="component" value="Unassembled WGS sequence"/>
</dbReference>
<evidence type="ECO:0000313" key="2">
    <source>
        <dbReference type="Proteomes" id="UP000030649"/>
    </source>
</evidence>
<proteinExistence type="predicted"/>
<organism evidence="1 2">
    <name type="scientific">Haloquadratum walsbyi J07HQW1</name>
    <dbReference type="NCBI Taxonomy" id="1238424"/>
    <lineage>
        <taxon>Archaea</taxon>
        <taxon>Methanobacteriati</taxon>
        <taxon>Methanobacteriota</taxon>
        <taxon>Stenosarchaea group</taxon>
        <taxon>Halobacteria</taxon>
        <taxon>Halobacteriales</taxon>
        <taxon>Haloferacaceae</taxon>
        <taxon>Haloquadratum</taxon>
    </lineage>
</organism>
<gene>
    <name evidence="1" type="ORF">J07HQW1_00106</name>
</gene>
<evidence type="ECO:0000313" key="1">
    <source>
        <dbReference type="EMBL" id="ERG90093.1"/>
    </source>
</evidence>